<comment type="caution">
    <text evidence="1">The sequence shown here is derived from an EMBL/GenBank/DDBJ whole genome shotgun (WGS) entry which is preliminary data.</text>
</comment>
<reference evidence="1 2" key="1">
    <citation type="submission" date="2017-06" db="EMBL/GenBank/DDBJ databases">
        <title>the draft geome sequence of Illustriluteabacillus marina B3227.</title>
        <authorList>
            <person name="He R.-H."/>
            <person name="Du Z.-J."/>
        </authorList>
    </citation>
    <scope>NUCLEOTIDE SEQUENCE [LARGE SCALE GENOMIC DNA]</scope>
    <source>
        <strain evidence="1 2">B3227</strain>
    </source>
</reference>
<organism evidence="1 2">
    <name type="scientific">Halalkalibacillus sediminis</name>
    <dbReference type="NCBI Taxonomy" id="2018042"/>
    <lineage>
        <taxon>Bacteria</taxon>
        <taxon>Bacillati</taxon>
        <taxon>Bacillota</taxon>
        <taxon>Bacilli</taxon>
        <taxon>Bacillales</taxon>
        <taxon>Bacillaceae</taxon>
        <taxon>Halalkalibacillus</taxon>
    </lineage>
</organism>
<sequence length="159" mass="19057">MEVFKMKWNFNDAEQYVQAKEYIDTAIIPLIPYSFSSDEDIQKLSFQKEVMDVFTTQIEKELKGRIFLIPEYYYLKDAKIEEEKQNLDQQIEHVQSQPFNHVFLLTFDSQWRKKVKEFDADLLWIPSIKEGNLNQVDKQQLIQAQVEEVLQLIKESWSN</sequence>
<keyword evidence="2" id="KW-1185">Reference proteome</keyword>
<dbReference type="EMBL" id="PJNH01000001">
    <property type="protein sequence ID" value="PKR78843.1"/>
    <property type="molecule type" value="Genomic_DNA"/>
</dbReference>
<evidence type="ECO:0000313" key="2">
    <source>
        <dbReference type="Proteomes" id="UP000243524"/>
    </source>
</evidence>
<evidence type="ECO:0000313" key="1">
    <source>
        <dbReference type="EMBL" id="PKR78843.1"/>
    </source>
</evidence>
<gene>
    <name evidence="1" type="ORF">CEY16_03560</name>
</gene>
<dbReference type="AlphaFoldDB" id="A0A2I0QWX3"/>
<dbReference type="Pfam" id="PF10673">
    <property type="entry name" value="DUF2487"/>
    <property type="match status" value="1"/>
</dbReference>
<name>A0A2I0QWX3_9BACI</name>
<accession>A0A2I0QWX3</accession>
<proteinExistence type="predicted"/>
<dbReference type="Proteomes" id="UP000243524">
    <property type="component" value="Unassembled WGS sequence"/>
</dbReference>
<protein>
    <submittedName>
        <fullName evidence="1">DUF2487 domain-containing protein</fullName>
    </submittedName>
</protein>
<dbReference type="InterPro" id="IPR019615">
    <property type="entry name" value="DUF2487"/>
</dbReference>